<keyword evidence="4" id="KW-1185">Reference proteome</keyword>
<dbReference type="AlphaFoldDB" id="A0A9P8VNN3"/>
<organism evidence="3 4">
    <name type="scientific">Thelonectria olida</name>
    <dbReference type="NCBI Taxonomy" id="1576542"/>
    <lineage>
        <taxon>Eukaryota</taxon>
        <taxon>Fungi</taxon>
        <taxon>Dikarya</taxon>
        <taxon>Ascomycota</taxon>
        <taxon>Pezizomycotina</taxon>
        <taxon>Sordariomycetes</taxon>
        <taxon>Hypocreomycetidae</taxon>
        <taxon>Hypocreales</taxon>
        <taxon>Nectriaceae</taxon>
        <taxon>Thelonectria</taxon>
    </lineage>
</organism>
<feature type="domain" description="Protein kinase" evidence="2">
    <location>
        <begin position="271"/>
        <end position="583"/>
    </location>
</feature>
<evidence type="ECO:0000259" key="2">
    <source>
        <dbReference type="PROSITE" id="PS50011"/>
    </source>
</evidence>
<feature type="region of interest" description="Disordered" evidence="1">
    <location>
        <begin position="461"/>
        <end position="483"/>
    </location>
</feature>
<evidence type="ECO:0000313" key="4">
    <source>
        <dbReference type="Proteomes" id="UP000777438"/>
    </source>
</evidence>
<comment type="caution">
    <text evidence="3">The sequence shown here is derived from an EMBL/GenBank/DDBJ whole genome shotgun (WGS) entry which is preliminary data.</text>
</comment>
<dbReference type="Gene3D" id="1.10.510.10">
    <property type="entry name" value="Transferase(Phosphotransferase) domain 1"/>
    <property type="match status" value="1"/>
</dbReference>
<protein>
    <submittedName>
        <fullName evidence="3">Prion-inhibition and propagation-domain-containing protein</fullName>
    </submittedName>
</protein>
<dbReference type="EMBL" id="JAGPYM010000074">
    <property type="protein sequence ID" value="KAH6869325.1"/>
    <property type="molecule type" value="Genomic_DNA"/>
</dbReference>
<dbReference type="SUPFAM" id="SSF56112">
    <property type="entry name" value="Protein kinase-like (PK-like)"/>
    <property type="match status" value="1"/>
</dbReference>
<dbReference type="PROSITE" id="PS50011">
    <property type="entry name" value="PROTEIN_KINASE_DOM"/>
    <property type="match status" value="1"/>
</dbReference>
<dbReference type="Gene3D" id="1.20.120.1020">
    <property type="entry name" value="Prion-inhibition and propagation, HeLo domain"/>
    <property type="match status" value="1"/>
</dbReference>
<dbReference type="OrthoDB" id="1911848at2759"/>
<proteinExistence type="predicted"/>
<dbReference type="InterPro" id="IPR000719">
    <property type="entry name" value="Prot_kinase_dom"/>
</dbReference>
<reference evidence="3 4" key="1">
    <citation type="journal article" date="2021" name="Nat. Commun.">
        <title>Genetic determinants of endophytism in the Arabidopsis root mycobiome.</title>
        <authorList>
            <person name="Mesny F."/>
            <person name="Miyauchi S."/>
            <person name="Thiergart T."/>
            <person name="Pickel B."/>
            <person name="Atanasova L."/>
            <person name="Karlsson M."/>
            <person name="Huettel B."/>
            <person name="Barry K.W."/>
            <person name="Haridas S."/>
            <person name="Chen C."/>
            <person name="Bauer D."/>
            <person name="Andreopoulos W."/>
            <person name="Pangilinan J."/>
            <person name="LaButti K."/>
            <person name="Riley R."/>
            <person name="Lipzen A."/>
            <person name="Clum A."/>
            <person name="Drula E."/>
            <person name="Henrissat B."/>
            <person name="Kohler A."/>
            <person name="Grigoriev I.V."/>
            <person name="Martin F.M."/>
            <person name="Hacquard S."/>
        </authorList>
    </citation>
    <scope>NUCLEOTIDE SEQUENCE [LARGE SCALE GENOMIC DNA]</scope>
    <source>
        <strain evidence="3 4">MPI-CAGE-CH-0241</strain>
    </source>
</reference>
<gene>
    <name evidence="3" type="ORF">B0T10DRAFT_501673</name>
</gene>
<dbReference type="Proteomes" id="UP000777438">
    <property type="component" value="Unassembled WGS sequence"/>
</dbReference>
<evidence type="ECO:0000256" key="1">
    <source>
        <dbReference type="SAM" id="MobiDB-lite"/>
    </source>
</evidence>
<dbReference type="InterPro" id="IPR038305">
    <property type="entry name" value="HeLo_sf"/>
</dbReference>
<name>A0A9P8VNN3_9HYPO</name>
<dbReference type="GO" id="GO:0004672">
    <property type="term" value="F:protein kinase activity"/>
    <property type="evidence" value="ECO:0007669"/>
    <property type="project" value="InterPro"/>
</dbReference>
<dbReference type="PANTHER" id="PTHR37542">
    <property type="entry name" value="HELO DOMAIN-CONTAINING PROTEIN-RELATED"/>
    <property type="match status" value="1"/>
</dbReference>
<evidence type="ECO:0000313" key="3">
    <source>
        <dbReference type="EMBL" id="KAH6869325.1"/>
    </source>
</evidence>
<dbReference type="InterPro" id="IPR029498">
    <property type="entry name" value="HeLo_dom"/>
</dbReference>
<dbReference type="GO" id="GO:0005524">
    <property type="term" value="F:ATP binding"/>
    <property type="evidence" value="ECO:0007669"/>
    <property type="project" value="InterPro"/>
</dbReference>
<accession>A0A9P8VNN3</accession>
<keyword evidence="3" id="KW-0640">Prion</keyword>
<keyword evidence="3" id="KW-0034">Amyloid</keyword>
<sequence length="627" mass="70619">MPTGIEEALAVTSLIGFAGQVFSGCMKMYSIMSGAAHFGEDQDVLFWKLRIQCMRLRVWGDHWTSGDDRAAGLDEALEREDEDIREVVIGTLKRIHQLLDSALHVYKKYGLIIVEPKNDHFALDPEESAKNVQKAVSFWKRCKWQVKNKEKFDGLLQDLTTYNTTLHDILPTRARDTLSVALACGVVDWAQPKELDAVENAFTQIGGGPGNTHPTNSSVIETSSQTDAVASQSIRELVEIKRFGALLADPNRSPSGNEKALSVLCNDPGAFTSPSIAGKGTMSDGNFPQLENGSYHAQTVLVEWKPYDRTMDFRDRMTIYLRVDNLAKFLNKDKPVGFRIPRCVTYVHRDDEARFAFLYRLPDPTTNSTQWTSLCDLFDKSNRRPTLSDLASLEGRYTIAKTLAMAILKLHACGWVHKGIRSSNVLLFPYQSTDPNVLPRKLLDQRYNFIEPLVVGFSYSRPDKPDEDTIERSNNPSRADDHDLYRHPQLIPTASSYRRGLRFSREFDIHALGLVLLEIAFQWPLSHYRRTDDTPETFLARLHQLYVPQLASIMGSKYRDCVAYCLSAVPETPLRTVPSEPGVVQQEKPGSNVTSVADGDSYGDYHLASLTSFFRNVIVPLEKCKIC</sequence>
<dbReference type="InterPro" id="IPR011009">
    <property type="entry name" value="Kinase-like_dom_sf"/>
</dbReference>
<dbReference type="Pfam" id="PF14479">
    <property type="entry name" value="HeLo"/>
    <property type="match status" value="1"/>
</dbReference>